<dbReference type="EMBL" id="BMOF01000021">
    <property type="protein sequence ID" value="GGK00062.1"/>
    <property type="molecule type" value="Genomic_DNA"/>
</dbReference>
<dbReference type="InterPro" id="IPR034084">
    <property type="entry name" value="Thermitase-like_dom"/>
</dbReference>
<gene>
    <name evidence="12" type="ORF">GCM10007043_12650</name>
</gene>
<dbReference type="GO" id="GO:0004252">
    <property type="term" value="F:serine-type endopeptidase activity"/>
    <property type="evidence" value="ECO:0007669"/>
    <property type="project" value="UniProtKB-UniRule"/>
</dbReference>
<evidence type="ECO:0000256" key="6">
    <source>
        <dbReference type="ARBA" id="ARBA00022825"/>
    </source>
</evidence>
<evidence type="ECO:0000256" key="7">
    <source>
        <dbReference type="PROSITE-ProRule" id="PRU01240"/>
    </source>
</evidence>
<comment type="similarity">
    <text evidence="2 7 8">Belongs to the peptidase S8 family.</text>
</comment>
<dbReference type="PRINTS" id="PR00723">
    <property type="entry name" value="SUBTILISIN"/>
</dbReference>
<reference evidence="12" key="2">
    <citation type="submission" date="2020-09" db="EMBL/GenBank/DDBJ databases">
        <authorList>
            <person name="Sun Q."/>
            <person name="Ohkuma M."/>
        </authorList>
    </citation>
    <scope>NUCLEOTIDE SEQUENCE</scope>
    <source>
        <strain evidence="12">JCM 14719</strain>
    </source>
</reference>
<dbReference type="InterPro" id="IPR023828">
    <property type="entry name" value="Peptidase_S8_Ser-AS"/>
</dbReference>
<dbReference type="PANTHER" id="PTHR43399">
    <property type="entry name" value="SUBTILISIN-RELATED"/>
    <property type="match status" value="1"/>
</dbReference>
<evidence type="ECO:0000313" key="12">
    <source>
        <dbReference type="EMBL" id="GGK00062.1"/>
    </source>
</evidence>
<dbReference type="RefSeq" id="WP_229725746.1">
    <property type="nucleotide sequence ID" value="NZ_BMOF01000021.1"/>
</dbReference>
<dbReference type="InterPro" id="IPR023827">
    <property type="entry name" value="Peptidase_S8_Asp-AS"/>
</dbReference>
<comment type="subcellular location">
    <subcellularLocation>
        <location evidence="1">Secreted</location>
    </subcellularLocation>
</comment>
<dbReference type="InterPro" id="IPR015500">
    <property type="entry name" value="Peptidase_S8_subtilisin-rel"/>
</dbReference>
<dbReference type="PROSITE" id="PS00138">
    <property type="entry name" value="SUBTILASE_SER"/>
    <property type="match status" value="1"/>
</dbReference>
<dbReference type="Pfam" id="PF00082">
    <property type="entry name" value="Peptidase_S8"/>
    <property type="match status" value="1"/>
</dbReference>
<proteinExistence type="inferred from homology"/>
<dbReference type="InterPro" id="IPR000209">
    <property type="entry name" value="Peptidase_S8/S53_dom"/>
</dbReference>
<evidence type="ECO:0000256" key="5">
    <source>
        <dbReference type="ARBA" id="ARBA00022801"/>
    </source>
</evidence>
<feature type="chain" id="PRO_5035178430" description="Peptidase S8/S53 domain-containing protein" evidence="10">
    <location>
        <begin position="24"/>
        <end position="574"/>
    </location>
</feature>
<dbReference type="SUPFAM" id="SSF52743">
    <property type="entry name" value="Subtilisin-like"/>
    <property type="match status" value="1"/>
</dbReference>
<evidence type="ECO:0000259" key="11">
    <source>
        <dbReference type="Pfam" id="PF00082"/>
    </source>
</evidence>
<keyword evidence="4 7" id="KW-0645">Protease</keyword>
<dbReference type="GO" id="GO:0006508">
    <property type="term" value="P:proteolysis"/>
    <property type="evidence" value="ECO:0007669"/>
    <property type="project" value="UniProtKB-KW"/>
</dbReference>
<dbReference type="Gene3D" id="3.40.50.200">
    <property type="entry name" value="Peptidase S8/S53 domain"/>
    <property type="match status" value="1"/>
</dbReference>
<dbReference type="AlphaFoldDB" id="A0A8J3BFG2"/>
<feature type="signal peptide" evidence="10">
    <location>
        <begin position="1"/>
        <end position="23"/>
    </location>
</feature>
<feature type="domain" description="Peptidase S8/S53" evidence="11">
    <location>
        <begin position="179"/>
        <end position="421"/>
    </location>
</feature>
<evidence type="ECO:0000256" key="1">
    <source>
        <dbReference type="ARBA" id="ARBA00004613"/>
    </source>
</evidence>
<reference evidence="12" key="1">
    <citation type="journal article" date="2014" name="Int. J. Syst. Evol. Microbiol.">
        <title>Complete genome sequence of Corynebacterium casei LMG S-19264T (=DSM 44701T), isolated from a smear-ripened cheese.</title>
        <authorList>
            <consortium name="US DOE Joint Genome Institute (JGI-PGF)"/>
            <person name="Walter F."/>
            <person name="Albersmeier A."/>
            <person name="Kalinowski J."/>
            <person name="Ruckert C."/>
        </authorList>
    </citation>
    <scope>NUCLEOTIDE SEQUENCE</scope>
    <source>
        <strain evidence="12">JCM 14719</strain>
    </source>
</reference>
<keyword evidence="3" id="KW-0964">Secreted</keyword>
<keyword evidence="6 7" id="KW-0720">Serine protease</keyword>
<evidence type="ECO:0000256" key="8">
    <source>
        <dbReference type="RuleBase" id="RU003355"/>
    </source>
</evidence>
<organism evidence="12 13">
    <name type="scientific">Calditerricola satsumensis</name>
    <dbReference type="NCBI Taxonomy" id="373054"/>
    <lineage>
        <taxon>Bacteria</taxon>
        <taxon>Bacillati</taxon>
        <taxon>Bacillota</taxon>
        <taxon>Bacilli</taxon>
        <taxon>Bacillales</taxon>
        <taxon>Bacillaceae</taxon>
        <taxon>Calditerricola</taxon>
    </lineage>
</organism>
<evidence type="ECO:0000256" key="2">
    <source>
        <dbReference type="ARBA" id="ARBA00011073"/>
    </source>
</evidence>
<dbReference type="PROSITE" id="PS00136">
    <property type="entry name" value="SUBTILASE_ASP"/>
    <property type="match status" value="1"/>
</dbReference>
<feature type="active site" description="Charge relay system" evidence="7">
    <location>
        <position position="186"/>
    </location>
</feature>
<evidence type="ECO:0000313" key="13">
    <source>
        <dbReference type="Proteomes" id="UP000637720"/>
    </source>
</evidence>
<feature type="region of interest" description="Disordered" evidence="9">
    <location>
        <begin position="26"/>
        <end position="46"/>
    </location>
</feature>
<dbReference type="PROSITE" id="PS00137">
    <property type="entry name" value="SUBTILASE_HIS"/>
    <property type="match status" value="1"/>
</dbReference>
<evidence type="ECO:0000256" key="10">
    <source>
        <dbReference type="SAM" id="SignalP"/>
    </source>
</evidence>
<evidence type="ECO:0000256" key="4">
    <source>
        <dbReference type="ARBA" id="ARBA00022670"/>
    </source>
</evidence>
<dbReference type="CDD" id="cd07484">
    <property type="entry name" value="Peptidases_S8_Thermitase_like"/>
    <property type="match status" value="1"/>
</dbReference>
<dbReference type="Proteomes" id="UP000637720">
    <property type="component" value="Unassembled WGS sequence"/>
</dbReference>
<dbReference type="InterPro" id="IPR022398">
    <property type="entry name" value="Peptidase_S8_His-AS"/>
</dbReference>
<dbReference type="InterPro" id="IPR036852">
    <property type="entry name" value="Peptidase_S8/S53_dom_sf"/>
</dbReference>
<dbReference type="PANTHER" id="PTHR43399:SF4">
    <property type="entry name" value="CELL WALL-ASSOCIATED PROTEASE"/>
    <property type="match status" value="1"/>
</dbReference>
<sequence length="574" mass="63368">MTRRLWWLAMVLAVALLPSVRLAQPPAHDENARMRAPAPTADPRLQARGQPNALHYREGEVVIRFARHPDEQTMRRWLDTVDAVHVRHNHLVCIVRSRTKSTEELIRFFSDKGVTYVEPNYVFQTHTIREGDAKGPPSNRPDTRARKRVPNDEFYRPYQWNLQLIGSERGWRISTGEPTVIVAVVDTGVDLDHPDLRGQLVPGRNILNPGAPPQDDQGHGTHVAGIIAARTNNHRGVAGVTWQCRIMPVKVLDANGAGNLFDVGDGIIWATDNGAKVINLSLGNYVESRYLRDAVRYAFERDVVLVAASGNDALPDSGFPASYPEVLAVSALRPDRQLASYSNYGSSIDLTAPGDDIASTFPNNQYAALSGTSMASPHVAGVAALVRSVNPTLSNREVMALLIRTSRDLGRPGWDPLYGHGQVDVAAALREAAVTYERRVDTVAQRLAQLLRRLGLTDSAQGRGLTGNELTALLSHVFGHRGADLARELRQRRHVTLGEFDRLLEAFERDAGRGSRPAGFLAPPLSPEKARSPLTLRAAVVRMVERGWRLVPQQIPDVKVERSAHIRGGQTERR</sequence>
<keyword evidence="10" id="KW-0732">Signal</keyword>
<dbReference type="InterPro" id="IPR051048">
    <property type="entry name" value="Peptidase_S8/S53_subtilisin"/>
</dbReference>
<keyword evidence="5 7" id="KW-0378">Hydrolase</keyword>
<protein>
    <recommendedName>
        <fullName evidence="11">Peptidase S8/S53 domain-containing protein</fullName>
    </recommendedName>
</protein>
<dbReference type="PROSITE" id="PS51892">
    <property type="entry name" value="SUBTILASE"/>
    <property type="match status" value="1"/>
</dbReference>
<evidence type="ECO:0000256" key="9">
    <source>
        <dbReference type="SAM" id="MobiDB-lite"/>
    </source>
</evidence>
<evidence type="ECO:0000256" key="3">
    <source>
        <dbReference type="ARBA" id="ARBA00022525"/>
    </source>
</evidence>
<comment type="caution">
    <text evidence="12">The sequence shown here is derived from an EMBL/GenBank/DDBJ whole genome shotgun (WGS) entry which is preliminary data.</text>
</comment>
<feature type="active site" description="Charge relay system" evidence="7">
    <location>
        <position position="373"/>
    </location>
</feature>
<keyword evidence="13" id="KW-1185">Reference proteome</keyword>
<dbReference type="GO" id="GO:0005576">
    <property type="term" value="C:extracellular region"/>
    <property type="evidence" value="ECO:0007669"/>
    <property type="project" value="UniProtKB-SubCell"/>
</dbReference>
<accession>A0A8J3BFG2</accession>
<feature type="active site" description="Charge relay system" evidence="7">
    <location>
        <position position="219"/>
    </location>
</feature>
<name>A0A8J3BFG2_9BACI</name>